<gene>
    <name evidence="21" type="ORF">HHL01_03510</name>
</gene>
<proteinExistence type="inferred from homology"/>
<evidence type="ECO:0000256" key="1">
    <source>
        <dbReference type="ARBA" id="ARBA00004429"/>
    </source>
</evidence>
<evidence type="ECO:0000256" key="10">
    <source>
        <dbReference type="ARBA" id="ARBA00022777"/>
    </source>
</evidence>
<feature type="domain" description="Tyrosine-protein kinase G-rich" evidence="20">
    <location>
        <begin position="394"/>
        <end position="465"/>
    </location>
</feature>
<comment type="similarity">
    <text evidence="3">Belongs to the etk/wzc family.</text>
</comment>
<dbReference type="Proteomes" id="UP000519126">
    <property type="component" value="Unassembled WGS sequence"/>
</dbReference>
<keyword evidence="11" id="KW-0067">ATP-binding</keyword>
<dbReference type="EC" id="2.7.10.2" evidence="4"/>
<evidence type="ECO:0000313" key="21">
    <source>
        <dbReference type="EMBL" id="NMF47255.1"/>
    </source>
</evidence>
<evidence type="ECO:0000256" key="11">
    <source>
        <dbReference type="ARBA" id="ARBA00022840"/>
    </source>
</evidence>
<dbReference type="GO" id="GO:0005886">
    <property type="term" value="C:plasma membrane"/>
    <property type="evidence" value="ECO:0007669"/>
    <property type="project" value="UniProtKB-SubCell"/>
</dbReference>
<keyword evidence="6" id="KW-0997">Cell inner membrane</keyword>
<evidence type="ECO:0000256" key="13">
    <source>
        <dbReference type="ARBA" id="ARBA00023136"/>
    </source>
</evidence>
<comment type="subcellular location">
    <subcellularLocation>
        <location evidence="1">Cell inner membrane</location>
        <topology evidence="1">Multi-pass membrane protein</topology>
    </subcellularLocation>
</comment>
<evidence type="ECO:0000256" key="9">
    <source>
        <dbReference type="ARBA" id="ARBA00022741"/>
    </source>
</evidence>
<feature type="domain" description="AAA" evidence="19">
    <location>
        <begin position="536"/>
        <end position="683"/>
    </location>
</feature>
<dbReference type="InterPro" id="IPR032807">
    <property type="entry name" value="GNVR"/>
</dbReference>
<feature type="transmembrane region" description="Helical" evidence="17">
    <location>
        <begin position="446"/>
        <end position="466"/>
    </location>
</feature>
<dbReference type="InterPro" id="IPR050445">
    <property type="entry name" value="Bact_polysacc_biosynth/exp"/>
</dbReference>
<keyword evidence="14" id="KW-0829">Tyrosine-protein kinase</keyword>
<evidence type="ECO:0000256" key="16">
    <source>
        <dbReference type="SAM" id="Coils"/>
    </source>
</evidence>
<comment type="similarity">
    <text evidence="2">Belongs to the CpsD/CapB family.</text>
</comment>
<comment type="caution">
    <text evidence="21">The sequence shown here is derived from an EMBL/GenBank/DDBJ whole genome shotgun (WGS) entry which is preliminary data.</text>
</comment>
<dbReference type="NCBIfam" id="TIGR01007">
    <property type="entry name" value="eps_fam"/>
    <property type="match status" value="1"/>
</dbReference>
<dbReference type="EMBL" id="JABBCX010000001">
    <property type="protein sequence ID" value="NMF47255.1"/>
    <property type="molecule type" value="Genomic_DNA"/>
</dbReference>
<keyword evidence="10 21" id="KW-0418">Kinase</keyword>
<evidence type="ECO:0000256" key="17">
    <source>
        <dbReference type="SAM" id="Phobius"/>
    </source>
</evidence>
<keyword evidence="9" id="KW-0547">Nucleotide-binding</keyword>
<dbReference type="InterPro" id="IPR003856">
    <property type="entry name" value="LPS_length_determ_N"/>
</dbReference>
<evidence type="ECO:0000256" key="7">
    <source>
        <dbReference type="ARBA" id="ARBA00022679"/>
    </source>
</evidence>
<feature type="transmembrane region" description="Helical" evidence="17">
    <location>
        <begin position="31"/>
        <end position="50"/>
    </location>
</feature>
<evidence type="ECO:0000313" key="22">
    <source>
        <dbReference type="Proteomes" id="UP000519126"/>
    </source>
</evidence>
<dbReference type="PANTHER" id="PTHR32309:SF13">
    <property type="entry name" value="FERRIC ENTEROBACTIN TRANSPORT PROTEIN FEPE"/>
    <property type="match status" value="1"/>
</dbReference>
<evidence type="ECO:0000256" key="6">
    <source>
        <dbReference type="ARBA" id="ARBA00022519"/>
    </source>
</evidence>
<dbReference type="Pfam" id="PF13807">
    <property type="entry name" value="GNVR"/>
    <property type="match status" value="1"/>
</dbReference>
<dbReference type="InterPro" id="IPR025669">
    <property type="entry name" value="AAA_dom"/>
</dbReference>
<reference evidence="21 22" key="1">
    <citation type="submission" date="2020-04" db="EMBL/GenBank/DDBJ databases">
        <title>Genome Sequencing and Assembley of Pseudoalteromonas artica.</title>
        <authorList>
            <person name="Akerly B."/>
            <person name="Cook G."/>
        </authorList>
    </citation>
    <scope>NUCLEOTIDE SEQUENCE [LARGE SCALE GENOMIC DNA]</scope>
    <source>
        <strain evidence="21 22">NEC-BIFX-0059</strain>
    </source>
</reference>
<comment type="catalytic activity">
    <reaction evidence="15">
        <text>L-tyrosyl-[protein] + ATP = O-phospho-L-tyrosyl-[protein] + ADP + H(+)</text>
        <dbReference type="Rhea" id="RHEA:10596"/>
        <dbReference type="Rhea" id="RHEA-COMP:10136"/>
        <dbReference type="Rhea" id="RHEA-COMP:20101"/>
        <dbReference type="ChEBI" id="CHEBI:15378"/>
        <dbReference type="ChEBI" id="CHEBI:30616"/>
        <dbReference type="ChEBI" id="CHEBI:46858"/>
        <dbReference type="ChEBI" id="CHEBI:61978"/>
        <dbReference type="ChEBI" id="CHEBI:456216"/>
        <dbReference type="EC" id="2.7.10.2"/>
    </reaction>
</comment>
<dbReference type="PANTHER" id="PTHR32309">
    <property type="entry name" value="TYROSINE-PROTEIN KINASE"/>
    <property type="match status" value="1"/>
</dbReference>
<evidence type="ECO:0000259" key="20">
    <source>
        <dbReference type="Pfam" id="PF13807"/>
    </source>
</evidence>
<evidence type="ECO:0000256" key="14">
    <source>
        <dbReference type="ARBA" id="ARBA00023137"/>
    </source>
</evidence>
<dbReference type="Pfam" id="PF02706">
    <property type="entry name" value="Wzz"/>
    <property type="match status" value="1"/>
</dbReference>
<protein>
    <recommendedName>
        <fullName evidence="4">non-specific protein-tyrosine kinase</fullName>
        <ecNumber evidence="4">2.7.10.2</ecNumber>
    </recommendedName>
</protein>
<dbReference type="InterPro" id="IPR005702">
    <property type="entry name" value="Wzc-like_C"/>
</dbReference>
<keyword evidence="7 21" id="KW-0808">Transferase</keyword>
<organism evidence="21 22">
    <name type="scientific">Pseudoalteromonas arctica</name>
    <dbReference type="NCBI Taxonomy" id="394751"/>
    <lineage>
        <taxon>Bacteria</taxon>
        <taxon>Pseudomonadati</taxon>
        <taxon>Pseudomonadota</taxon>
        <taxon>Gammaproteobacteria</taxon>
        <taxon>Alteromonadales</taxon>
        <taxon>Pseudoalteromonadaceae</taxon>
        <taxon>Pseudoalteromonas</taxon>
    </lineage>
</organism>
<evidence type="ECO:0000259" key="19">
    <source>
        <dbReference type="Pfam" id="PF13614"/>
    </source>
</evidence>
<evidence type="ECO:0000256" key="4">
    <source>
        <dbReference type="ARBA" id="ARBA00011903"/>
    </source>
</evidence>
<keyword evidence="12 17" id="KW-1133">Transmembrane helix</keyword>
<evidence type="ECO:0000256" key="8">
    <source>
        <dbReference type="ARBA" id="ARBA00022692"/>
    </source>
</evidence>
<feature type="coiled-coil region" evidence="16">
    <location>
        <begin position="220"/>
        <end position="277"/>
    </location>
</feature>
<dbReference type="GO" id="GO:0004715">
    <property type="term" value="F:non-membrane spanning protein tyrosine kinase activity"/>
    <property type="evidence" value="ECO:0007669"/>
    <property type="project" value="UniProtKB-EC"/>
</dbReference>
<feature type="domain" description="Polysaccharide chain length determinant N-terminal" evidence="18">
    <location>
        <begin position="15"/>
        <end position="105"/>
    </location>
</feature>
<dbReference type="AlphaFoldDB" id="A0A7X9U460"/>
<dbReference type="Pfam" id="PF13614">
    <property type="entry name" value="AAA_31"/>
    <property type="match status" value="1"/>
</dbReference>
<accession>A0A7X9U460</accession>
<keyword evidence="16" id="KW-0175">Coiled coil</keyword>
<evidence type="ECO:0000256" key="5">
    <source>
        <dbReference type="ARBA" id="ARBA00022475"/>
    </source>
</evidence>
<dbReference type="SUPFAM" id="SSF52540">
    <property type="entry name" value="P-loop containing nucleoside triphosphate hydrolases"/>
    <property type="match status" value="1"/>
</dbReference>
<keyword evidence="5" id="KW-1003">Cell membrane</keyword>
<sequence length="735" mass="82809">MNKFEKNSIDNEDVIDFTVYLKVLQRAKWRIIGFSVVVTLLTIMFALTLVPQYTASATLLIESEQSKAVSFEEIYGLDTTKKEYYLTQFEILKSDSIGREVITKLNLEEHSDFIPKPSLMGEVKGYVKGLLPFLNKNEERYLSAEEKAEQKMLFLLSIYKSKLGIEPIRSTQLVNISFESSDPALAALVANAVGDIYIESQMRAKMGITQQASNWLNSRLSQLRIQLDDSEKRLQDFREDQHLIDIEGIAGLATQELEQISAQLIEARNEKNKLESINRVITEYGNNNLELLGSMPEITSHNVIQNVKRDVVTVERKLSELSEVYGPKHPKIISASAELVTVKNNLNKQIKGLITGIEKELNRVTRTVGALENDLNNIRARYQDITRKETQYNQLKREVETNRNIFNTFLSRSKETEVTSDFTSAAARFTDRAYAPNNPSKPNKKLIVVLAFVASFIFAIVMSFIFDALNDTVKTKPDVESKLAQRMLGLLPQVSLPKKSVLPMHAYLDETYRRFAESVRTFRTSLLLTQLDKQHKIIAVTSTSPGEGKTTTSSNLAISLAQMGKVLLIDGDLRKPAIAKRFEIPVYHPGLTNLIVGTEELSECIHIDEKSGVVIMPSGQIPSNPLELLSNVKFTQLIEHLKTQYDHIIIDTPPTQAVSDALVIAQSADSVIYVVKSDVTRIKPIKAGLERLFEVKAHVAGVVLNQVDMSKSNDEHSYGYYDYHDYSKKPEPENT</sequence>
<dbReference type="Gene3D" id="3.40.50.300">
    <property type="entry name" value="P-loop containing nucleotide triphosphate hydrolases"/>
    <property type="match status" value="1"/>
</dbReference>
<dbReference type="InterPro" id="IPR027417">
    <property type="entry name" value="P-loop_NTPase"/>
</dbReference>
<dbReference type="CDD" id="cd05387">
    <property type="entry name" value="BY-kinase"/>
    <property type="match status" value="1"/>
</dbReference>
<evidence type="ECO:0000256" key="12">
    <source>
        <dbReference type="ARBA" id="ARBA00022989"/>
    </source>
</evidence>
<dbReference type="GO" id="GO:0042802">
    <property type="term" value="F:identical protein binding"/>
    <property type="evidence" value="ECO:0007669"/>
    <property type="project" value="UniProtKB-ARBA"/>
</dbReference>
<feature type="coiled-coil region" evidence="16">
    <location>
        <begin position="354"/>
        <end position="405"/>
    </location>
</feature>
<evidence type="ECO:0000256" key="2">
    <source>
        <dbReference type="ARBA" id="ARBA00007316"/>
    </source>
</evidence>
<dbReference type="FunFam" id="3.40.50.300:FF:000527">
    <property type="entry name" value="Tyrosine-protein kinase etk"/>
    <property type="match status" value="1"/>
</dbReference>
<keyword evidence="8 17" id="KW-0812">Transmembrane</keyword>
<evidence type="ECO:0000256" key="3">
    <source>
        <dbReference type="ARBA" id="ARBA00008883"/>
    </source>
</evidence>
<evidence type="ECO:0000256" key="15">
    <source>
        <dbReference type="ARBA" id="ARBA00051245"/>
    </source>
</evidence>
<dbReference type="GO" id="GO:0005524">
    <property type="term" value="F:ATP binding"/>
    <property type="evidence" value="ECO:0007669"/>
    <property type="project" value="UniProtKB-KW"/>
</dbReference>
<name>A0A7X9U460_9GAMM</name>
<keyword evidence="13 17" id="KW-0472">Membrane</keyword>
<evidence type="ECO:0000259" key="18">
    <source>
        <dbReference type="Pfam" id="PF02706"/>
    </source>
</evidence>
<dbReference type="RefSeq" id="WP_170071069.1">
    <property type="nucleotide sequence ID" value="NZ_JABBCX010000001.1"/>
</dbReference>